<sequence>MAGSGRARLRLNGLLLLLVCGLGGLAWWFSVQQQSRADLLFTGDYDSINLLTLERSADVTGVGKIRFEKNGDNWLMVAPHQRAANLTRIRQLFTFINEPVTATYDSAGMDLAQYGLKPGRLTLRFNNHQFVLGAMNTVSGNRYVLHENKVKLVSEAVYGLATGNWEAFVMPDTIGSD</sequence>
<dbReference type="AlphaFoldDB" id="A0A6S6TZT9"/>
<dbReference type="EMBL" id="CACVAV010000393">
    <property type="protein sequence ID" value="CAA6824954.1"/>
    <property type="molecule type" value="Genomic_DNA"/>
</dbReference>
<reference evidence="2" key="1">
    <citation type="submission" date="2020-01" db="EMBL/GenBank/DDBJ databases">
        <authorList>
            <person name="Meier V. D."/>
            <person name="Meier V D."/>
        </authorList>
    </citation>
    <scope>NUCLEOTIDE SEQUENCE</scope>
    <source>
        <strain evidence="2">HLG_WM_MAG_08</strain>
    </source>
</reference>
<name>A0A6S6TZT9_9GAMM</name>
<evidence type="ECO:0000256" key="1">
    <source>
        <dbReference type="SAM" id="Phobius"/>
    </source>
</evidence>
<feature type="transmembrane region" description="Helical" evidence="1">
    <location>
        <begin position="12"/>
        <end position="30"/>
    </location>
</feature>
<proteinExistence type="predicted"/>
<keyword evidence="1" id="KW-0472">Membrane</keyword>
<evidence type="ECO:0008006" key="3">
    <source>
        <dbReference type="Google" id="ProtNLM"/>
    </source>
</evidence>
<keyword evidence="1" id="KW-0812">Transmembrane</keyword>
<accession>A0A6S6TZT9</accession>
<keyword evidence="1" id="KW-1133">Transmembrane helix</keyword>
<evidence type="ECO:0000313" key="2">
    <source>
        <dbReference type="EMBL" id="CAA6824954.1"/>
    </source>
</evidence>
<organism evidence="2">
    <name type="scientific">uncultured Thiotrichaceae bacterium</name>
    <dbReference type="NCBI Taxonomy" id="298394"/>
    <lineage>
        <taxon>Bacteria</taxon>
        <taxon>Pseudomonadati</taxon>
        <taxon>Pseudomonadota</taxon>
        <taxon>Gammaproteobacteria</taxon>
        <taxon>Thiotrichales</taxon>
        <taxon>Thiotrichaceae</taxon>
        <taxon>environmental samples</taxon>
    </lineage>
</organism>
<gene>
    <name evidence="2" type="ORF">HELGO_WM25040</name>
</gene>
<protein>
    <recommendedName>
        <fullName evidence="3">DUF4340 domain-containing protein</fullName>
    </recommendedName>
</protein>